<dbReference type="KEGG" id="pze:HU754_021460"/>
<dbReference type="InterPro" id="IPR029063">
    <property type="entry name" value="SAM-dependent_MTases_sf"/>
</dbReference>
<proteinExistence type="predicted"/>
<protein>
    <submittedName>
        <fullName evidence="2">Methyltransferase domain-containing protein</fullName>
    </submittedName>
</protein>
<dbReference type="Proteomes" id="UP000627092">
    <property type="component" value="Chromosome"/>
</dbReference>
<dbReference type="GO" id="GO:0008757">
    <property type="term" value="F:S-adenosylmethionine-dependent methyltransferase activity"/>
    <property type="evidence" value="ECO:0007669"/>
    <property type="project" value="InterPro"/>
</dbReference>
<keyword evidence="2" id="KW-0808">Transferase</keyword>
<dbReference type="AlphaFoldDB" id="A0A9E6NMH2"/>
<dbReference type="Pfam" id="PF08241">
    <property type="entry name" value="Methyltransf_11"/>
    <property type="match status" value="1"/>
</dbReference>
<dbReference type="SUPFAM" id="SSF53335">
    <property type="entry name" value="S-adenosyl-L-methionine-dependent methyltransferases"/>
    <property type="match status" value="1"/>
</dbReference>
<reference evidence="2" key="1">
    <citation type="journal article" date="2020" name="Microorganisms">
        <title>Reliable Identification of Environmental Pseudomonas Isolates Using the rpoD Gene.</title>
        <authorList>
            <consortium name="The Broad Institute Genome Sequencing Platform"/>
            <person name="Girard L."/>
            <person name="Lood C."/>
            <person name="Rokni-Zadeh H."/>
            <person name="van Noort V."/>
            <person name="Lavigne R."/>
            <person name="De Mot R."/>
        </authorList>
    </citation>
    <scope>NUCLEOTIDE SEQUENCE</scope>
    <source>
        <strain evidence="2">OE 48.2</strain>
    </source>
</reference>
<evidence type="ECO:0000259" key="1">
    <source>
        <dbReference type="Pfam" id="PF08241"/>
    </source>
</evidence>
<dbReference type="RefSeq" id="WP_186620549.1">
    <property type="nucleotide sequence ID" value="NZ_CP077090.1"/>
</dbReference>
<gene>
    <name evidence="2" type="ORF">HU754_021460</name>
</gene>
<keyword evidence="2" id="KW-0489">Methyltransferase</keyword>
<organism evidence="2 3">
    <name type="scientific">Pseudomonas zeae</name>
    <dbReference type="NCBI Taxonomy" id="2745510"/>
    <lineage>
        <taxon>Bacteria</taxon>
        <taxon>Pseudomonadati</taxon>
        <taxon>Pseudomonadota</taxon>
        <taxon>Gammaproteobacteria</taxon>
        <taxon>Pseudomonadales</taxon>
        <taxon>Pseudomonadaceae</taxon>
        <taxon>Pseudomonas</taxon>
    </lineage>
</organism>
<name>A0A9E6NMH2_9PSED</name>
<feature type="domain" description="Methyltransferase type 11" evidence="1">
    <location>
        <begin position="28"/>
        <end position="76"/>
    </location>
</feature>
<sequence length="414" mass="47300">MKLDIGCGPKCLPGFIGVDRFPLPGVQVVADLDRPLPFGDSSVELVHASHSLEHVSDLIFTMKELYRVCKHKAQICIVVPYYEQKLNLANPYHLQVFNEHTPRFWSSCSWAPIDKREYYHPHAVTWGLSQSDNSNPGLEIRLLRMEFFYFPKFNRIDPSCQRELRQHLTDVCHQIVYHLVVWKEDDEHGYLELAENLDGYPFLDTPALRESRTAAKAYSAEGFSTVSYAEELLGKRLKEQHDYVAECEAKLLRHEKLIGLLTVGPDLPAVDMKRMDDYLDTNYRSRKPRDYRLGKEVPIGGYIEYQIKGSGPCNSIFVYVYLSADAQGAQLGIELVGKSSNIIWNSTTVLSGVDTIGLVRFSLGNVLQQEEVAFIRFFGRDSDPCVKIVECSMVSRWPLRPNKLVPCAYFSYDE</sequence>
<dbReference type="GO" id="GO:0032259">
    <property type="term" value="P:methylation"/>
    <property type="evidence" value="ECO:0007669"/>
    <property type="project" value="UniProtKB-KW"/>
</dbReference>
<dbReference type="InterPro" id="IPR013216">
    <property type="entry name" value="Methyltransf_11"/>
</dbReference>
<accession>A0A9E6NMH2</accession>
<dbReference type="EMBL" id="CP077090">
    <property type="protein sequence ID" value="QXI10364.1"/>
    <property type="molecule type" value="Genomic_DNA"/>
</dbReference>
<evidence type="ECO:0000313" key="2">
    <source>
        <dbReference type="EMBL" id="QXI10364.1"/>
    </source>
</evidence>
<evidence type="ECO:0000313" key="3">
    <source>
        <dbReference type="Proteomes" id="UP000627092"/>
    </source>
</evidence>
<dbReference type="Gene3D" id="3.40.50.150">
    <property type="entry name" value="Vaccinia Virus protein VP39"/>
    <property type="match status" value="1"/>
</dbReference>
<reference evidence="2" key="2">
    <citation type="journal article" date="2021" name="Microorganisms">
        <title>The Ever-Expanding Pseudomonas Genus: Description of 43 New Species and Partition of the Pseudomonas putida Group.</title>
        <authorList>
            <person name="Girard L."/>
            <person name="Lood C."/>
            <person name="Hofte M."/>
            <person name="Vandamme P."/>
            <person name="Rokni-Zadeh H."/>
            <person name="van Noort V."/>
            <person name="Lavigne R."/>
            <person name="De Mot R."/>
        </authorList>
    </citation>
    <scope>NUCLEOTIDE SEQUENCE</scope>
    <source>
        <strain evidence="2">OE 48.2</strain>
    </source>
</reference>